<name>A0A2I0TTD3_LIMLA</name>
<dbReference type="Pfam" id="PF18696">
    <property type="entry name" value="SMP_C2CD2L"/>
    <property type="match status" value="1"/>
</dbReference>
<gene>
    <name evidence="2" type="ORF">llap_12640</name>
</gene>
<dbReference type="InterPro" id="IPR039934">
    <property type="entry name" value="C2CD2/C2CD2L"/>
</dbReference>
<dbReference type="Proteomes" id="UP000233556">
    <property type="component" value="Unassembled WGS sequence"/>
</dbReference>
<dbReference type="PANTHER" id="PTHR21119">
    <property type="entry name" value="C2 DOMAIN-CONTAINING PROTEIN"/>
    <property type="match status" value="1"/>
</dbReference>
<evidence type="ECO:0000259" key="1">
    <source>
        <dbReference type="Pfam" id="PF18696"/>
    </source>
</evidence>
<keyword evidence="3" id="KW-1185">Reference proteome</keyword>
<dbReference type="InterPro" id="IPR040885">
    <property type="entry name" value="SMP_C2CD2L"/>
</dbReference>
<proteinExistence type="predicted"/>
<reference evidence="3" key="1">
    <citation type="submission" date="2017-11" db="EMBL/GenBank/DDBJ databases">
        <authorList>
            <person name="Lima N.C."/>
            <person name="Parody-Merino A.M."/>
            <person name="Battley P.F."/>
            <person name="Fidler A.E."/>
            <person name="Prosdocimi F."/>
        </authorList>
    </citation>
    <scope>NUCLEOTIDE SEQUENCE [LARGE SCALE GENOMIC DNA]</scope>
</reference>
<evidence type="ECO:0000313" key="2">
    <source>
        <dbReference type="EMBL" id="PKU37058.1"/>
    </source>
</evidence>
<organism evidence="2 3">
    <name type="scientific">Limosa lapponica baueri</name>
    <dbReference type="NCBI Taxonomy" id="1758121"/>
    <lineage>
        <taxon>Eukaryota</taxon>
        <taxon>Metazoa</taxon>
        <taxon>Chordata</taxon>
        <taxon>Craniata</taxon>
        <taxon>Vertebrata</taxon>
        <taxon>Euteleostomi</taxon>
        <taxon>Archelosauria</taxon>
        <taxon>Archosauria</taxon>
        <taxon>Dinosauria</taxon>
        <taxon>Saurischia</taxon>
        <taxon>Theropoda</taxon>
        <taxon>Coelurosauria</taxon>
        <taxon>Aves</taxon>
        <taxon>Neognathae</taxon>
        <taxon>Neoaves</taxon>
        <taxon>Charadriiformes</taxon>
        <taxon>Scolopacidae</taxon>
        <taxon>Limosa</taxon>
    </lineage>
</organism>
<reference evidence="3" key="2">
    <citation type="submission" date="2017-12" db="EMBL/GenBank/DDBJ databases">
        <title>Genome sequence of the Bar-tailed Godwit (Limosa lapponica baueri).</title>
        <authorList>
            <person name="Lima N.C.B."/>
            <person name="Parody-Merino A.M."/>
            <person name="Battley P.F."/>
            <person name="Fidler A.E."/>
            <person name="Prosdocimi F."/>
        </authorList>
    </citation>
    <scope>NUCLEOTIDE SEQUENCE [LARGE SCALE GENOMIC DNA]</scope>
</reference>
<evidence type="ECO:0000313" key="3">
    <source>
        <dbReference type="Proteomes" id="UP000233556"/>
    </source>
</evidence>
<dbReference type="OrthoDB" id="9976063at2759"/>
<dbReference type="AlphaFoldDB" id="A0A2I0TTD3"/>
<feature type="domain" description="Synaptotagmin-like mitochondrial and lipid-binding" evidence="1">
    <location>
        <begin position="16"/>
        <end position="90"/>
    </location>
</feature>
<accession>A0A2I0TTD3</accession>
<dbReference type="PANTHER" id="PTHR21119:SF7">
    <property type="entry name" value="C2 DOMAIN-CONTAINING PROTEIN 2"/>
    <property type="match status" value="1"/>
</dbReference>
<protein>
    <recommendedName>
        <fullName evidence="1">Synaptotagmin-like mitochondrial and lipid-binding domain-containing protein</fullName>
    </recommendedName>
</protein>
<sequence length="93" mass="10120">MVGFSGFGQFAFNLGQVVSCNVVGDSVKFVVTVSHTSPAAAESQSYSVKLSPLHLQLQLYVKDKGEDVKVEWLLINADETNFEIQPTGQEVSQ</sequence>
<dbReference type="EMBL" id="KZ507329">
    <property type="protein sequence ID" value="PKU37058.1"/>
    <property type="molecule type" value="Genomic_DNA"/>
</dbReference>